<feature type="transmembrane region" description="Helical" evidence="1">
    <location>
        <begin position="101"/>
        <end position="128"/>
    </location>
</feature>
<dbReference type="Pfam" id="PF06182">
    <property type="entry name" value="ABC2_membrane_6"/>
    <property type="match status" value="1"/>
</dbReference>
<keyword evidence="3" id="KW-1185">Reference proteome</keyword>
<evidence type="ECO:0000313" key="3">
    <source>
        <dbReference type="Proteomes" id="UP000587527"/>
    </source>
</evidence>
<gene>
    <name evidence="2" type="ORF">F4553_005698</name>
</gene>
<dbReference type="EMBL" id="JACHMN010000003">
    <property type="protein sequence ID" value="MBB5872264.1"/>
    <property type="molecule type" value="Genomic_DNA"/>
</dbReference>
<dbReference type="InterPro" id="IPR010390">
    <property type="entry name" value="ABC-2_transporter-like"/>
</dbReference>
<feature type="transmembrane region" description="Helical" evidence="1">
    <location>
        <begin position="140"/>
        <end position="167"/>
    </location>
</feature>
<evidence type="ECO:0000256" key="1">
    <source>
        <dbReference type="SAM" id="Phobius"/>
    </source>
</evidence>
<protein>
    <submittedName>
        <fullName evidence="2">ABC-2 type transport system permease protein</fullName>
    </submittedName>
</protein>
<reference evidence="2 3" key="1">
    <citation type="submission" date="2020-08" db="EMBL/GenBank/DDBJ databases">
        <title>Sequencing the genomes of 1000 actinobacteria strains.</title>
        <authorList>
            <person name="Klenk H.-P."/>
        </authorList>
    </citation>
    <scope>NUCLEOTIDE SEQUENCE [LARGE SCALE GENOMIC DNA]</scope>
    <source>
        <strain evidence="2 3">DSM 45362</strain>
    </source>
</reference>
<keyword evidence="1" id="KW-1133">Transmembrane helix</keyword>
<keyword evidence="1" id="KW-0812">Transmembrane</keyword>
<dbReference type="PANTHER" id="PTHR36832">
    <property type="entry name" value="SLR1174 PROTEIN-RELATED"/>
    <property type="match status" value="1"/>
</dbReference>
<evidence type="ECO:0000313" key="2">
    <source>
        <dbReference type="EMBL" id="MBB5872264.1"/>
    </source>
</evidence>
<dbReference type="Proteomes" id="UP000587527">
    <property type="component" value="Unassembled WGS sequence"/>
</dbReference>
<feature type="transmembrane region" description="Helical" evidence="1">
    <location>
        <begin position="60"/>
        <end position="81"/>
    </location>
</feature>
<dbReference type="AlphaFoldDB" id="A0A841BVR5"/>
<sequence>MRAYLRFAALSLRTGISYSTAIALGTLGRCFQLLATVAIWGALLANGGTLGGFDLPEMKAYLLVGFVVNVLGSTVGDWAMAQRIHSGMIALDLVRPINYQATQFAATLGGVVLDLVVIVVAGGGFVLLAQPIEAPQHWGLLLASLLLVVPLKFLIVYLSTLICFYTQNYHGVFWAREAIWLLLSGAMVPLALLPDAVQLIASLLPFAAVMSTPALIYLGKVSTADAVGLIAIQVGWVAGLWLVSRLAWRGASRRLTVHGG</sequence>
<proteinExistence type="predicted"/>
<feature type="transmembrane region" description="Helical" evidence="1">
    <location>
        <begin position="173"/>
        <end position="192"/>
    </location>
</feature>
<comment type="caution">
    <text evidence="2">The sequence shown here is derived from an EMBL/GenBank/DDBJ whole genome shotgun (WGS) entry which is preliminary data.</text>
</comment>
<name>A0A841BVR5_9ACTN</name>
<organism evidence="2 3">
    <name type="scientific">Allocatelliglobosispora scoriae</name>
    <dbReference type="NCBI Taxonomy" id="643052"/>
    <lineage>
        <taxon>Bacteria</taxon>
        <taxon>Bacillati</taxon>
        <taxon>Actinomycetota</taxon>
        <taxon>Actinomycetes</taxon>
        <taxon>Micromonosporales</taxon>
        <taxon>Micromonosporaceae</taxon>
        <taxon>Allocatelliglobosispora</taxon>
    </lineage>
</organism>
<accession>A0A841BVR5</accession>
<dbReference type="RefSeq" id="WP_184841714.1">
    <property type="nucleotide sequence ID" value="NZ_JACHMN010000003.1"/>
</dbReference>
<keyword evidence="1" id="KW-0472">Membrane</keyword>
<dbReference type="PANTHER" id="PTHR36832:SF1">
    <property type="entry name" value="SLR1174 PROTEIN"/>
    <property type="match status" value="1"/>
</dbReference>
<feature type="transmembrane region" description="Helical" evidence="1">
    <location>
        <begin position="224"/>
        <end position="244"/>
    </location>
</feature>
<feature type="transmembrane region" description="Helical" evidence="1">
    <location>
        <begin position="199"/>
        <end position="218"/>
    </location>
</feature>